<dbReference type="STRING" id="1513896.SAMN05660841_01924"/>
<gene>
    <name evidence="1" type="ORF">SAMN05660841_01924</name>
</gene>
<dbReference type="InterPro" id="IPR032183">
    <property type="entry name" value="PKD-like"/>
</dbReference>
<proteinExistence type="predicted"/>
<protein>
    <submittedName>
        <fullName evidence="1">PKD-like family protein</fullName>
    </submittedName>
</protein>
<reference evidence="2" key="1">
    <citation type="submission" date="2017-02" db="EMBL/GenBank/DDBJ databases">
        <authorList>
            <person name="Varghese N."/>
            <person name="Submissions S."/>
        </authorList>
    </citation>
    <scope>NUCLEOTIDE SEQUENCE [LARGE SCALE GENOMIC DNA]</scope>
    <source>
        <strain evidence="2">DSM 24091</strain>
    </source>
</reference>
<dbReference type="Pfam" id="PF16407">
    <property type="entry name" value="PKD_2"/>
    <property type="match status" value="1"/>
</dbReference>
<accession>A0A1T5DF10</accession>
<dbReference type="Proteomes" id="UP000190150">
    <property type="component" value="Unassembled WGS sequence"/>
</dbReference>
<dbReference type="AlphaFoldDB" id="A0A1T5DF10"/>
<dbReference type="PROSITE" id="PS51257">
    <property type="entry name" value="PROKAR_LIPOPROTEIN"/>
    <property type="match status" value="1"/>
</dbReference>
<evidence type="ECO:0000313" key="1">
    <source>
        <dbReference type="EMBL" id="SKB70294.1"/>
    </source>
</evidence>
<keyword evidence="2" id="KW-1185">Reference proteome</keyword>
<dbReference type="EMBL" id="FUZF01000007">
    <property type="protein sequence ID" value="SKB70294.1"/>
    <property type="molecule type" value="Genomic_DNA"/>
</dbReference>
<dbReference type="OrthoDB" id="1095195at2"/>
<name>A0A1T5DF10_9SPHI</name>
<organism evidence="1 2">
    <name type="scientific">Sphingobacterium nematocida</name>
    <dbReference type="NCBI Taxonomy" id="1513896"/>
    <lineage>
        <taxon>Bacteria</taxon>
        <taxon>Pseudomonadati</taxon>
        <taxon>Bacteroidota</taxon>
        <taxon>Sphingobacteriia</taxon>
        <taxon>Sphingobacteriales</taxon>
        <taxon>Sphingobacteriaceae</taxon>
        <taxon>Sphingobacterium</taxon>
    </lineage>
</organism>
<dbReference type="RefSeq" id="WP_079642865.1">
    <property type="nucleotide sequence ID" value="NZ_FUZF01000007.1"/>
</dbReference>
<sequence length="522" mass="57996">MKEKLYTIHFFVIVFLLGSCSKDLGNYSYHDINEVNIAGLEQSYTAVFKSDTIRISPTLVFSEDTDTPDRYTYEWKLVKSTPTTDLDWKGTIISTERDLDYLVSAVPGSYSIYYKVKDKETSVTWTTRTVLNVTTQTATGFLLIGEDEAGYAEAEMISYVVGDTVIIRELLHDNGVPRFKGATSIFHTGNGNSSVNAQAKVWISGTDAGYYVDKNSFQTNALSVFKNMMYTSYSLADKIFPVDYAPKTATYSGTIVGSQRVMLTNTGDLFTAGIISGDIYSNPINRLTTVSGAPLLKLAPYILHGGSSALSGYIVFDKDNNRFLRTTAASSANLTVLADGPNDAFPWIQPAGRTMLYAENTKNTDGGSSSGNSFALMKDQNSLFYIYKFYAYGTPSKRNGYTVNRQFSDELNKSKLFAFASTRTAMYFAIGSKLYAYDYNTGSERIVMIKDYGDEITMLHSDIQASTTSLDLYVATYNSTSKGRLHKMILQNNTNTIEMKEDETVVWTGLSKIKNMSWRNAS</sequence>
<evidence type="ECO:0000313" key="2">
    <source>
        <dbReference type="Proteomes" id="UP000190150"/>
    </source>
</evidence>